<keyword evidence="2" id="KW-0732">Signal</keyword>
<sequence>MIRTTAVPRPVRIGTALLGVACIVTLAGCSGGTTDAAAPAESAAAPAASSTPSASAEASAATGSGSSSTGTYTDGTYEATGQYATPESVETIDVTLTIAGDTVTAVEVTGDPQAAESKRYQSEFIGGIQDEVVGKKLDEISVSKVAGSSLTSGGFNKAVDAIKTEAKA</sequence>
<dbReference type="RefSeq" id="WP_316004944.1">
    <property type="nucleotide sequence ID" value="NZ_JAWDIT010000004.1"/>
</dbReference>
<evidence type="ECO:0000313" key="4">
    <source>
        <dbReference type="Proteomes" id="UP001261125"/>
    </source>
</evidence>
<protein>
    <recommendedName>
        <fullName evidence="5">FMN-binding domain-containing protein</fullName>
    </recommendedName>
</protein>
<accession>A0ABU3SPP9</accession>
<evidence type="ECO:0000256" key="2">
    <source>
        <dbReference type="SAM" id="SignalP"/>
    </source>
</evidence>
<feature type="compositionally biased region" description="Low complexity" evidence="1">
    <location>
        <begin position="42"/>
        <end position="77"/>
    </location>
</feature>
<evidence type="ECO:0000256" key="1">
    <source>
        <dbReference type="SAM" id="MobiDB-lite"/>
    </source>
</evidence>
<organism evidence="3 4">
    <name type="scientific">Microbacterium phycohabitans</name>
    <dbReference type="NCBI Taxonomy" id="3075993"/>
    <lineage>
        <taxon>Bacteria</taxon>
        <taxon>Bacillati</taxon>
        <taxon>Actinomycetota</taxon>
        <taxon>Actinomycetes</taxon>
        <taxon>Micrococcales</taxon>
        <taxon>Microbacteriaceae</taxon>
        <taxon>Microbacterium</taxon>
    </lineage>
</organism>
<evidence type="ECO:0008006" key="5">
    <source>
        <dbReference type="Google" id="ProtNLM"/>
    </source>
</evidence>
<dbReference type="EMBL" id="JAWDIT010000004">
    <property type="protein sequence ID" value="MDU0346690.1"/>
    <property type="molecule type" value="Genomic_DNA"/>
</dbReference>
<feature type="region of interest" description="Disordered" evidence="1">
    <location>
        <begin position="42"/>
        <end position="84"/>
    </location>
</feature>
<dbReference type="Proteomes" id="UP001261125">
    <property type="component" value="Unassembled WGS sequence"/>
</dbReference>
<reference evidence="3 4" key="1">
    <citation type="submission" date="2023-09" db="EMBL/GenBank/DDBJ databases">
        <title>Microbacterium fusihabitans sp. nov., Microbacterium phycihabitans sp. nov., and Microbacterium cervinum sp. nov., isolated from dried seaweeds of beach.</title>
        <authorList>
            <person name="Lee S.D."/>
        </authorList>
    </citation>
    <scope>NUCLEOTIDE SEQUENCE [LARGE SCALE GENOMIC DNA]</scope>
    <source>
        <strain evidence="3 4">KSW2-29</strain>
    </source>
</reference>
<feature type="chain" id="PRO_5047062774" description="FMN-binding domain-containing protein" evidence="2">
    <location>
        <begin position="28"/>
        <end position="168"/>
    </location>
</feature>
<name>A0ABU3SPP9_9MICO</name>
<evidence type="ECO:0000313" key="3">
    <source>
        <dbReference type="EMBL" id="MDU0346690.1"/>
    </source>
</evidence>
<proteinExistence type="predicted"/>
<feature type="signal peptide" evidence="2">
    <location>
        <begin position="1"/>
        <end position="27"/>
    </location>
</feature>
<keyword evidence="4" id="KW-1185">Reference proteome</keyword>
<comment type="caution">
    <text evidence="3">The sequence shown here is derived from an EMBL/GenBank/DDBJ whole genome shotgun (WGS) entry which is preliminary data.</text>
</comment>
<gene>
    <name evidence="3" type="ORF">RWH44_13385</name>
</gene>
<dbReference type="PROSITE" id="PS51257">
    <property type="entry name" value="PROKAR_LIPOPROTEIN"/>
    <property type="match status" value="1"/>
</dbReference>